<dbReference type="Pfam" id="PF13289">
    <property type="entry name" value="SIR2_2"/>
    <property type="match status" value="1"/>
</dbReference>
<evidence type="ECO:0000313" key="2">
    <source>
        <dbReference type="EMBL" id="MBK1880206.1"/>
    </source>
</evidence>
<proteinExistence type="predicted"/>
<dbReference type="EMBL" id="JAENIL010000075">
    <property type="protein sequence ID" value="MBK1880206.1"/>
    <property type="molecule type" value="Genomic_DNA"/>
</dbReference>
<name>A0A934VNQ5_9BACT</name>
<organism evidence="2 3">
    <name type="scientific">Pelagicoccus mobilis</name>
    <dbReference type="NCBI Taxonomy" id="415221"/>
    <lineage>
        <taxon>Bacteria</taxon>
        <taxon>Pseudomonadati</taxon>
        <taxon>Verrucomicrobiota</taxon>
        <taxon>Opitutia</taxon>
        <taxon>Puniceicoccales</taxon>
        <taxon>Pelagicoccaceae</taxon>
        <taxon>Pelagicoccus</taxon>
    </lineage>
</organism>
<dbReference type="Proteomes" id="UP000617628">
    <property type="component" value="Unassembled WGS sequence"/>
</dbReference>
<keyword evidence="3" id="KW-1185">Reference proteome</keyword>
<dbReference type="AlphaFoldDB" id="A0A934VNQ5"/>
<dbReference type="RefSeq" id="WP_200358910.1">
    <property type="nucleotide sequence ID" value="NZ_JAENIL010000075.1"/>
</dbReference>
<protein>
    <submittedName>
        <fullName evidence="2">SIR2 family protein</fullName>
    </submittedName>
</protein>
<accession>A0A934VNQ5</accession>
<evidence type="ECO:0000313" key="3">
    <source>
        <dbReference type="Proteomes" id="UP000617628"/>
    </source>
</evidence>
<gene>
    <name evidence="2" type="ORF">JIN87_25195</name>
</gene>
<reference evidence="2" key="1">
    <citation type="submission" date="2021-01" db="EMBL/GenBank/DDBJ databases">
        <title>Modified the classification status of verrucomicrobia.</title>
        <authorList>
            <person name="Feng X."/>
        </authorList>
    </citation>
    <scope>NUCLEOTIDE SEQUENCE</scope>
    <source>
        <strain evidence="2">KCTC 13126</strain>
    </source>
</reference>
<evidence type="ECO:0000256" key="1">
    <source>
        <dbReference type="SAM" id="MobiDB-lite"/>
    </source>
</evidence>
<sequence>MMQNTLHNPDQFMFDLRQILSQGRKRIGILIGAGAPVSISVDAEGNQEEGGEPLIPDVARLTTKVLDQLSAKDKEIVDAQIEDIGGNPNIEAILTRLRQLSQAIGNFKIGGVDGGEFGGIADTICQKIGEIVAAKLPRSSNPYTELISWIGGTQRSHAVEIFTPNYDLLLEEAFEKAHSPYFDGFTGAHKPFFDPVSIASDTLPSRWSRVWKIHGSLGWDVQENTVVRTGNRCATKLIYPDHLKYDQITRQPYSSLFARLSDFLTTPDSLMLCTGFSFFDSHILAVIDEALSANAHTALWAFQFKQLSDETNAVELAKRRSNASVFARDGAVVNGLTGNWQPGLLKDAFAERIRKTYWNRNEENGEFILGDFASFTRFLAYSQANDLSHESADNNSDPVGKELDEESIQSPKEDAQQ</sequence>
<feature type="region of interest" description="Disordered" evidence="1">
    <location>
        <begin position="387"/>
        <end position="417"/>
    </location>
</feature>
<comment type="caution">
    <text evidence="2">The sequence shown here is derived from an EMBL/GenBank/DDBJ whole genome shotgun (WGS) entry which is preliminary data.</text>
</comment>